<dbReference type="AlphaFoldDB" id="A0A6J7TVH0"/>
<name>A0A6J7TVH0_9ZZZZ</name>
<dbReference type="Pfam" id="PF23033">
    <property type="entry name" value="DUF7034"/>
    <property type="match status" value="1"/>
</dbReference>
<proteinExistence type="predicted"/>
<dbReference type="EMBL" id="CAFBQH010000168">
    <property type="protein sequence ID" value="CAB5058024.1"/>
    <property type="molecule type" value="Genomic_DNA"/>
</dbReference>
<evidence type="ECO:0000313" key="2">
    <source>
        <dbReference type="EMBL" id="CAB5058024.1"/>
    </source>
</evidence>
<organism evidence="2">
    <name type="scientific">freshwater metagenome</name>
    <dbReference type="NCBI Taxonomy" id="449393"/>
    <lineage>
        <taxon>unclassified sequences</taxon>
        <taxon>metagenomes</taxon>
        <taxon>ecological metagenomes</taxon>
    </lineage>
</organism>
<feature type="domain" description="DUF7034" evidence="1">
    <location>
        <begin position="303"/>
        <end position="402"/>
    </location>
</feature>
<gene>
    <name evidence="2" type="ORF">UFOPK4293_01686</name>
</gene>
<dbReference type="InterPro" id="IPR055462">
    <property type="entry name" value="DUF7034"/>
</dbReference>
<protein>
    <submittedName>
        <fullName evidence="2">Unannotated protein</fullName>
    </submittedName>
</protein>
<evidence type="ECO:0000259" key="1">
    <source>
        <dbReference type="Pfam" id="PF23033"/>
    </source>
</evidence>
<reference evidence="2" key="1">
    <citation type="submission" date="2020-05" db="EMBL/GenBank/DDBJ databases">
        <authorList>
            <person name="Chiriac C."/>
            <person name="Salcher M."/>
            <person name="Ghai R."/>
            <person name="Kavagutti S V."/>
        </authorList>
    </citation>
    <scope>NUCLEOTIDE SEQUENCE</scope>
</reference>
<sequence>MCESDGLDTVTFCGFDTAAPYIRSASFVGGSTIDTSSGPVTKTVRMHVTDELMGTSSVGCAVLFLNARTTALWNSAQKVSGTNRDGWWECDLIFVTGMQQGLYGLSVSTRDSSGANGFADQSRSMSGDDYKGHSNLPEIMDQTPSHWITQAGIGDARSARITNVRWDKSVITAADSSTSDADRTVIVTFHLSDDLSGVNWAQCGLIHPNVYDVFAWATFVSGTIKEGEWSCSLVLPKDAGTGKWGLRIGTSDNVGKQYSIGADMLTTNVWNVDDVESPTTVPDISGIGLNSFTQSGPGDDDKPLLTSVSLSRTSIDTSSSSQSVTVTLTVNEVLSGINLTWPLPEIRFFSSTNAQNVGSCSASRTGATTTLTCVVVFPLGTAPGNQMMSIMMTDNALNRSEYYSYVADTSDVSNPIAEGWRQRVIYGDVYDATVVGPWKVINERAT</sequence>
<accession>A0A6J7TVH0</accession>